<dbReference type="Gene3D" id="1.10.10.10">
    <property type="entry name" value="Winged helix-like DNA-binding domain superfamily/Winged helix DNA-binding domain"/>
    <property type="match status" value="1"/>
</dbReference>
<dbReference type="SUPFAM" id="SSF46894">
    <property type="entry name" value="C-terminal effector domain of the bipartite response regulators"/>
    <property type="match status" value="1"/>
</dbReference>
<protein>
    <recommendedName>
        <fullName evidence="7">DNA-binding response regulator</fullName>
    </recommendedName>
</protein>
<dbReference type="Proteomes" id="UP000237003">
    <property type="component" value="Unassembled WGS sequence"/>
</dbReference>
<sequence>MQVMFQDENKKIRFSIADEQPVVQIGLRTVLASIEHVEVVQCCSSGDELLKMLSKNKELLDVLLTDFSFTQGSNDDSFRLVRKIIDSGKVKNIFIFTDVRCAWTLQKLLQLGVSCLLSKRDNIAEQITSAISATRRNKTWLSPYIEMLLARAETESTHSPVMAELTERELQVIRLYVAGLRLKDIAEKLCRSVATVAVHKHNAMQKLNITNNIQLVTYVKSLDA</sequence>
<feature type="modified residue" description="4-aspartylphosphate" evidence="2">
    <location>
        <position position="66"/>
    </location>
</feature>
<dbReference type="GO" id="GO:0006355">
    <property type="term" value="P:regulation of DNA-templated transcription"/>
    <property type="evidence" value="ECO:0007669"/>
    <property type="project" value="InterPro"/>
</dbReference>
<evidence type="ECO:0000313" key="6">
    <source>
        <dbReference type="Proteomes" id="UP000237003"/>
    </source>
</evidence>
<dbReference type="CDD" id="cd06170">
    <property type="entry name" value="LuxR_C_like"/>
    <property type="match status" value="1"/>
</dbReference>
<dbReference type="EMBL" id="PQLX01000001">
    <property type="protein sequence ID" value="POU68076.1"/>
    <property type="molecule type" value="Genomic_DNA"/>
</dbReference>
<dbReference type="InterPro" id="IPR000792">
    <property type="entry name" value="Tscrpt_reg_LuxR_C"/>
</dbReference>
<comment type="caution">
    <text evidence="5">The sequence shown here is derived from an EMBL/GenBank/DDBJ whole genome shotgun (WGS) entry which is preliminary data.</text>
</comment>
<dbReference type="InterPro" id="IPR036388">
    <property type="entry name" value="WH-like_DNA-bd_sf"/>
</dbReference>
<evidence type="ECO:0000313" key="5">
    <source>
        <dbReference type="EMBL" id="POU68076.1"/>
    </source>
</evidence>
<dbReference type="GO" id="GO:0003677">
    <property type="term" value="F:DNA binding"/>
    <property type="evidence" value="ECO:0007669"/>
    <property type="project" value="UniProtKB-KW"/>
</dbReference>
<dbReference type="AlphaFoldDB" id="A0A2S4S2I4"/>
<dbReference type="GO" id="GO:0000160">
    <property type="term" value="P:phosphorelay signal transduction system"/>
    <property type="evidence" value="ECO:0007669"/>
    <property type="project" value="InterPro"/>
</dbReference>
<evidence type="ECO:0000259" key="4">
    <source>
        <dbReference type="PROSITE" id="PS50110"/>
    </source>
</evidence>
<gene>
    <name evidence="5" type="ORF">C3430_03075</name>
</gene>
<dbReference type="PROSITE" id="PS50043">
    <property type="entry name" value="HTH_LUXR_2"/>
    <property type="match status" value="1"/>
</dbReference>
<dbReference type="SUPFAM" id="SSF52172">
    <property type="entry name" value="CheY-like"/>
    <property type="match status" value="1"/>
</dbReference>
<accession>A0A2S4S2I4</accession>
<organism evidence="5 6">
    <name type="scientific">Citrobacter amalonaticus</name>
    <dbReference type="NCBI Taxonomy" id="35703"/>
    <lineage>
        <taxon>Bacteria</taxon>
        <taxon>Pseudomonadati</taxon>
        <taxon>Pseudomonadota</taxon>
        <taxon>Gammaproteobacteria</taxon>
        <taxon>Enterobacterales</taxon>
        <taxon>Enterobacteriaceae</taxon>
        <taxon>Citrobacter</taxon>
    </lineage>
</organism>
<dbReference type="PANTHER" id="PTHR43214">
    <property type="entry name" value="TWO-COMPONENT RESPONSE REGULATOR"/>
    <property type="match status" value="1"/>
</dbReference>
<evidence type="ECO:0000259" key="3">
    <source>
        <dbReference type="PROSITE" id="PS50043"/>
    </source>
</evidence>
<feature type="domain" description="Response regulatory" evidence="4">
    <location>
        <begin position="13"/>
        <end position="134"/>
    </location>
</feature>
<keyword evidence="1" id="KW-0238">DNA-binding</keyword>
<dbReference type="InterPro" id="IPR011006">
    <property type="entry name" value="CheY-like_superfamily"/>
</dbReference>
<dbReference type="InterPro" id="IPR039420">
    <property type="entry name" value="WalR-like"/>
</dbReference>
<evidence type="ECO:0008006" key="7">
    <source>
        <dbReference type="Google" id="ProtNLM"/>
    </source>
</evidence>
<feature type="domain" description="HTH luxR-type" evidence="3">
    <location>
        <begin position="158"/>
        <end position="223"/>
    </location>
</feature>
<name>A0A2S4S2I4_CITAM</name>
<keyword evidence="2" id="KW-0597">Phosphoprotein</keyword>
<dbReference type="Gene3D" id="3.40.50.2300">
    <property type="match status" value="1"/>
</dbReference>
<proteinExistence type="predicted"/>
<evidence type="ECO:0000256" key="1">
    <source>
        <dbReference type="ARBA" id="ARBA00023125"/>
    </source>
</evidence>
<dbReference type="PANTHER" id="PTHR43214:SF17">
    <property type="entry name" value="TRANSCRIPTIONAL REGULATORY PROTEIN RCSB"/>
    <property type="match status" value="1"/>
</dbReference>
<dbReference type="SMART" id="SM00421">
    <property type="entry name" value="HTH_LUXR"/>
    <property type="match status" value="1"/>
</dbReference>
<dbReference type="PROSITE" id="PS50110">
    <property type="entry name" value="RESPONSE_REGULATORY"/>
    <property type="match status" value="1"/>
</dbReference>
<dbReference type="PRINTS" id="PR00038">
    <property type="entry name" value="HTHLUXR"/>
</dbReference>
<dbReference type="InterPro" id="IPR001789">
    <property type="entry name" value="Sig_transdc_resp-reg_receiver"/>
</dbReference>
<dbReference type="InterPro" id="IPR016032">
    <property type="entry name" value="Sig_transdc_resp-reg_C-effctor"/>
</dbReference>
<dbReference type="Pfam" id="PF00196">
    <property type="entry name" value="GerE"/>
    <property type="match status" value="1"/>
</dbReference>
<reference evidence="5 6" key="1">
    <citation type="submission" date="2018-01" db="EMBL/GenBank/DDBJ databases">
        <title>Complete genome sequences of 14 Citrobacter spp. isolated from plant in Canada.</title>
        <authorList>
            <person name="Bhandare S.G."/>
            <person name="Colavecchio A."/>
            <person name="Jeukens J."/>
            <person name="Emond-Rheault J.-G."/>
            <person name="Freschi L."/>
            <person name="Hamel J."/>
            <person name="Kukavica-Ibrulj I."/>
            <person name="Levesque R."/>
            <person name="Goodridge L."/>
        </authorList>
    </citation>
    <scope>NUCLEOTIDE SEQUENCE [LARGE SCALE GENOMIC DNA]</scope>
    <source>
        <strain evidence="5 6">S1285</strain>
    </source>
</reference>
<evidence type="ECO:0000256" key="2">
    <source>
        <dbReference type="PROSITE-ProRule" id="PRU00169"/>
    </source>
</evidence>